<keyword evidence="7 10" id="KW-0133">Cell shape</keyword>
<dbReference type="PIRSF" id="PIRSF039102">
    <property type="entry name" value="Ddl/VanB"/>
    <property type="match status" value="1"/>
</dbReference>
<organism evidence="15 16">
    <name type="scientific">Candidatus Limivivens merdigallinarum</name>
    <dbReference type="NCBI Taxonomy" id="2840859"/>
    <lineage>
        <taxon>Bacteria</taxon>
        <taxon>Bacillati</taxon>
        <taxon>Bacillota</taxon>
        <taxon>Clostridia</taxon>
        <taxon>Lachnospirales</taxon>
        <taxon>Lachnospiraceae</taxon>
        <taxon>Lachnospiraceae incertae sedis</taxon>
        <taxon>Candidatus Limivivens</taxon>
    </lineage>
</organism>
<feature type="binding site" evidence="12">
    <location>
        <position position="304"/>
    </location>
    <ligand>
        <name>Mg(2+)</name>
        <dbReference type="ChEBI" id="CHEBI:18420"/>
        <label>1</label>
    </ligand>
</feature>
<gene>
    <name evidence="10" type="primary">ddl</name>
    <name evidence="15" type="ORF">IAB26_00885</name>
</gene>
<keyword evidence="8 10" id="KW-0573">Peptidoglycan synthesis</keyword>
<feature type="binding site" evidence="12">
    <location>
        <position position="291"/>
    </location>
    <ligand>
        <name>Mg(2+)</name>
        <dbReference type="ChEBI" id="CHEBI:18420"/>
        <label>1</label>
    </ligand>
</feature>
<keyword evidence="9 10" id="KW-0961">Cell wall biogenesis/degradation</keyword>
<feature type="active site" evidence="11">
    <location>
        <position position="184"/>
    </location>
</feature>
<dbReference type="PANTHER" id="PTHR23132">
    <property type="entry name" value="D-ALANINE--D-ALANINE LIGASE"/>
    <property type="match status" value="1"/>
</dbReference>
<evidence type="ECO:0000256" key="11">
    <source>
        <dbReference type="PIRSR" id="PIRSR039102-1"/>
    </source>
</evidence>
<dbReference type="Proteomes" id="UP000886886">
    <property type="component" value="Unassembled WGS sequence"/>
</dbReference>
<dbReference type="InterPro" id="IPR000291">
    <property type="entry name" value="D-Ala_lig_Van_CS"/>
</dbReference>
<keyword evidence="5 13" id="KW-0547">Nucleotide-binding</keyword>
<accession>A0A9D0ZST6</accession>
<evidence type="ECO:0000313" key="16">
    <source>
        <dbReference type="Proteomes" id="UP000886886"/>
    </source>
</evidence>
<dbReference type="InterPro" id="IPR011761">
    <property type="entry name" value="ATP-grasp"/>
</dbReference>
<dbReference type="PROSITE" id="PS50975">
    <property type="entry name" value="ATP_GRASP"/>
    <property type="match status" value="1"/>
</dbReference>
<dbReference type="InterPro" id="IPR013815">
    <property type="entry name" value="ATP_grasp_subdomain_1"/>
</dbReference>
<evidence type="ECO:0000256" key="5">
    <source>
        <dbReference type="ARBA" id="ARBA00022741"/>
    </source>
</evidence>
<reference evidence="15" key="2">
    <citation type="journal article" date="2021" name="PeerJ">
        <title>Extensive microbial diversity within the chicken gut microbiome revealed by metagenomics and culture.</title>
        <authorList>
            <person name="Gilroy R."/>
            <person name="Ravi A."/>
            <person name="Getino M."/>
            <person name="Pursley I."/>
            <person name="Horton D.L."/>
            <person name="Alikhan N.F."/>
            <person name="Baker D."/>
            <person name="Gharbi K."/>
            <person name="Hall N."/>
            <person name="Watson M."/>
            <person name="Adriaenssens E.M."/>
            <person name="Foster-Nyarko E."/>
            <person name="Jarju S."/>
            <person name="Secka A."/>
            <person name="Antonio M."/>
            <person name="Oren A."/>
            <person name="Chaudhuri R.R."/>
            <person name="La Ragione R."/>
            <person name="Hildebrand F."/>
            <person name="Pallen M.J."/>
        </authorList>
    </citation>
    <scope>NUCLEOTIDE SEQUENCE</scope>
    <source>
        <strain evidence="15">ChiSjej3B21-11622</strain>
    </source>
</reference>
<dbReference type="InterPro" id="IPR011095">
    <property type="entry name" value="Dala_Dala_lig_C"/>
</dbReference>
<dbReference type="Pfam" id="PF01820">
    <property type="entry name" value="Dala_Dala_lig_N"/>
    <property type="match status" value="1"/>
</dbReference>
<comment type="similarity">
    <text evidence="2 10">Belongs to the D-alanine--D-alanine ligase family.</text>
</comment>
<proteinExistence type="inferred from homology"/>
<sequence length="343" mass="37442">MNIVVLAGGISTEREISIVSGTGICKALKERGHRAILMDVYCGQEEISMDDLFPEEYDVDKAAAYMRSFDAKVPEMIASGKEFFGPNVLTVCKAADVVFMGLHGENGENGKVQAAFDLFGIRYTGSGYLGSAIAMDKGLSKQFFEEYGVPTPKSVMLNKEDPAGRIAESGIGFPCVVKPCCGGSSVGVYIPQDEKELQDALQKAFAYEDTLIVEEYVKGREFSVGVVDGEAYPVIEIAPIEGFYDYKNKYQAGSTVETCPANLSKEATERMQAYAVKAFHALRLSGYGRMDFMMDEKENMYCLEANTLPGMTPTSLLPQEAAVLGMSFGELCEKLIEVSKKSR</sequence>
<feature type="binding site" evidence="12">
    <location>
        <position position="304"/>
    </location>
    <ligand>
        <name>Mg(2+)</name>
        <dbReference type="ChEBI" id="CHEBI:18420"/>
        <label>2</label>
    </ligand>
</feature>
<dbReference type="InterPro" id="IPR016185">
    <property type="entry name" value="PreATP-grasp_dom_sf"/>
</dbReference>
<dbReference type="Gene3D" id="3.30.470.20">
    <property type="entry name" value="ATP-grasp fold, B domain"/>
    <property type="match status" value="1"/>
</dbReference>
<dbReference type="GO" id="GO:0009252">
    <property type="term" value="P:peptidoglycan biosynthetic process"/>
    <property type="evidence" value="ECO:0007669"/>
    <property type="project" value="UniProtKB-UniRule"/>
</dbReference>
<feature type="domain" description="ATP-grasp" evidence="14">
    <location>
        <begin position="141"/>
        <end position="337"/>
    </location>
</feature>
<evidence type="ECO:0000256" key="12">
    <source>
        <dbReference type="PIRSR" id="PIRSR039102-3"/>
    </source>
</evidence>
<reference evidence="15" key="1">
    <citation type="submission" date="2020-10" db="EMBL/GenBank/DDBJ databases">
        <authorList>
            <person name="Gilroy R."/>
        </authorList>
    </citation>
    <scope>NUCLEOTIDE SEQUENCE</scope>
    <source>
        <strain evidence="15">ChiSjej3B21-11622</strain>
    </source>
</reference>
<dbReference type="PROSITE" id="PS00843">
    <property type="entry name" value="DALA_DALA_LIGASE_1"/>
    <property type="match status" value="1"/>
</dbReference>
<dbReference type="Pfam" id="PF07478">
    <property type="entry name" value="Dala_Dala_lig_C"/>
    <property type="match status" value="1"/>
</dbReference>
<comment type="caution">
    <text evidence="15">The sequence shown here is derived from an EMBL/GenBank/DDBJ whole genome shotgun (WGS) entry which is preliminary data.</text>
</comment>
<evidence type="ECO:0000256" key="13">
    <source>
        <dbReference type="PROSITE-ProRule" id="PRU00409"/>
    </source>
</evidence>
<evidence type="ECO:0000259" key="14">
    <source>
        <dbReference type="PROSITE" id="PS50975"/>
    </source>
</evidence>
<dbReference type="AlphaFoldDB" id="A0A9D0ZST6"/>
<dbReference type="InterPro" id="IPR005905">
    <property type="entry name" value="D_ala_D_ala"/>
</dbReference>
<dbReference type="Gene3D" id="3.40.50.20">
    <property type="match status" value="1"/>
</dbReference>
<evidence type="ECO:0000256" key="3">
    <source>
        <dbReference type="ARBA" id="ARBA00022490"/>
    </source>
</evidence>
<dbReference type="InterPro" id="IPR011127">
    <property type="entry name" value="Dala_Dala_lig_N"/>
</dbReference>
<dbReference type="NCBIfam" id="NF002378">
    <property type="entry name" value="PRK01372.1"/>
    <property type="match status" value="1"/>
</dbReference>
<dbReference type="SUPFAM" id="SSF56059">
    <property type="entry name" value="Glutathione synthetase ATP-binding domain-like"/>
    <property type="match status" value="1"/>
</dbReference>
<dbReference type="GO" id="GO:0005524">
    <property type="term" value="F:ATP binding"/>
    <property type="evidence" value="ECO:0007669"/>
    <property type="project" value="UniProtKB-UniRule"/>
</dbReference>
<dbReference type="GO" id="GO:0071555">
    <property type="term" value="P:cell wall organization"/>
    <property type="evidence" value="ECO:0007669"/>
    <property type="project" value="UniProtKB-KW"/>
</dbReference>
<comment type="subcellular location">
    <subcellularLocation>
        <location evidence="1 10">Cytoplasm</location>
    </subcellularLocation>
</comment>
<protein>
    <recommendedName>
        <fullName evidence="10">D-alanine--D-alanine ligase</fullName>
        <ecNumber evidence="10">6.3.2.4</ecNumber>
    </recommendedName>
    <alternativeName>
        <fullName evidence="10">D-Ala-D-Ala ligase</fullName>
    </alternativeName>
    <alternativeName>
        <fullName evidence="10">D-alanylalanine synthetase</fullName>
    </alternativeName>
</protein>
<evidence type="ECO:0000256" key="10">
    <source>
        <dbReference type="HAMAP-Rule" id="MF_00047"/>
    </source>
</evidence>
<feature type="active site" evidence="11">
    <location>
        <position position="13"/>
    </location>
</feature>
<evidence type="ECO:0000256" key="8">
    <source>
        <dbReference type="ARBA" id="ARBA00022984"/>
    </source>
</evidence>
<evidence type="ECO:0000256" key="6">
    <source>
        <dbReference type="ARBA" id="ARBA00022840"/>
    </source>
</evidence>
<evidence type="ECO:0000256" key="4">
    <source>
        <dbReference type="ARBA" id="ARBA00022598"/>
    </source>
</evidence>
<keyword evidence="3 10" id="KW-0963">Cytoplasm</keyword>
<evidence type="ECO:0000313" key="15">
    <source>
        <dbReference type="EMBL" id="HIQ95094.1"/>
    </source>
</evidence>
<evidence type="ECO:0000256" key="9">
    <source>
        <dbReference type="ARBA" id="ARBA00023316"/>
    </source>
</evidence>
<dbReference type="SUPFAM" id="SSF52440">
    <property type="entry name" value="PreATP-grasp domain"/>
    <property type="match status" value="1"/>
</dbReference>
<dbReference type="GO" id="GO:0008716">
    <property type="term" value="F:D-alanine-D-alanine ligase activity"/>
    <property type="evidence" value="ECO:0007669"/>
    <property type="project" value="UniProtKB-UniRule"/>
</dbReference>
<evidence type="ECO:0000256" key="2">
    <source>
        <dbReference type="ARBA" id="ARBA00010871"/>
    </source>
</evidence>
<name>A0A9D0ZST6_9FIRM</name>
<dbReference type="Gene3D" id="3.30.1490.20">
    <property type="entry name" value="ATP-grasp fold, A domain"/>
    <property type="match status" value="1"/>
</dbReference>
<keyword evidence="12" id="KW-0460">Magnesium</keyword>
<dbReference type="GO" id="GO:0008360">
    <property type="term" value="P:regulation of cell shape"/>
    <property type="evidence" value="ECO:0007669"/>
    <property type="project" value="UniProtKB-KW"/>
</dbReference>
<keyword evidence="12" id="KW-0479">Metal-binding</keyword>
<dbReference type="PANTHER" id="PTHR23132:SF23">
    <property type="entry name" value="D-ALANINE--D-ALANINE LIGASE B"/>
    <property type="match status" value="1"/>
</dbReference>
<dbReference type="HAMAP" id="MF_00047">
    <property type="entry name" value="Dala_Dala_lig"/>
    <property type="match status" value="1"/>
</dbReference>
<dbReference type="EC" id="6.3.2.4" evidence="10"/>
<feature type="active site" evidence="11">
    <location>
        <position position="315"/>
    </location>
</feature>
<comment type="catalytic activity">
    <reaction evidence="10">
        <text>2 D-alanine + ATP = D-alanyl-D-alanine + ADP + phosphate + H(+)</text>
        <dbReference type="Rhea" id="RHEA:11224"/>
        <dbReference type="ChEBI" id="CHEBI:15378"/>
        <dbReference type="ChEBI" id="CHEBI:30616"/>
        <dbReference type="ChEBI" id="CHEBI:43474"/>
        <dbReference type="ChEBI" id="CHEBI:57416"/>
        <dbReference type="ChEBI" id="CHEBI:57822"/>
        <dbReference type="ChEBI" id="CHEBI:456216"/>
        <dbReference type="EC" id="6.3.2.4"/>
    </reaction>
</comment>
<dbReference type="NCBIfam" id="TIGR01205">
    <property type="entry name" value="D_ala_D_alaTIGR"/>
    <property type="match status" value="1"/>
</dbReference>
<comment type="function">
    <text evidence="10">Cell wall formation.</text>
</comment>
<keyword evidence="12" id="KW-0464">Manganese</keyword>
<dbReference type="PROSITE" id="PS00844">
    <property type="entry name" value="DALA_DALA_LIGASE_2"/>
    <property type="match status" value="1"/>
</dbReference>
<dbReference type="GO" id="GO:0005737">
    <property type="term" value="C:cytoplasm"/>
    <property type="evidence" value="ECO:0007669"/>
    <property type="project" value="UniProtKB-SubCell"/>
</dbReference>
<dbReference type="SMART" id="SM01209">
    <property type="entry name" value="GARS_A"/>
    <property type="match status" value="1"/>
</dbReference>
<keyword evidence="6 13" id="KW-0067">ATP-binding</keyword>
<comment type="cofactor">
    <cofactor evidence="12">
        <name>Mg(2+)</name>
        <dbReference type="ChEBI" id="CHEBI:18420"/>
    </cofactor>
    <cofactor evidence="12">
        <name>Mn(2+)</name>
        <dbReference type="ChEBI" id="CHEBI:29035"/>
    </cofactor>
    <text evidence="12">Binds 2 magnesium or manganese ions per subunit.</text>
</comment>
<keyword evidence="4 10" id="KW-0436">Ligase</keyword>
<dbReference type="GO" id="GO:0046872">
    <property type="term" value="F:metal ion binding"/>
    <property type="evidence" value="ECO:0007669"/>
    <property type="project" value="UniProtKB-KW"/>
</dbReference>
<evidence type="ECO:0000256" key="7">
    <source>
        <dbReference type="ARBA" id="ARBA00022960"/>
    </source>
</evidence>
<dbReference type="EMBL" id="DVFT01000013">
    <property type="protein sequence ID" value="HIQ95094.1"/>
    <property type="molecule type" value="Genomic_DNA"/>
</dbReference>
<evidence type="ECO:0000256" key="1">
    <source>
        <dbReference type="ARBA" id="ARBA00004496"/>
    </source>
</evidence>
<feature type="binding site" evidence="12">
    <location>
        <position position="306"/>
    </location>
    <ligand>
        <name>Mg(2+)</name>
        <dbReference type="ChEBI" id="CHEBI:18420"/>
        <label>2</label>
    </ligand>
</feature>
<comment type="pathway">
    <text evidence="10">Cell wall biogenesis; peptidoglycan biosynthesis.</text>
</comment>